<dbReference type="EMBL" id="BARV01003746">
    <property type="protein sequence ID" value="GAI11141.1"/>
    <property type="molecule type" value="Genomic_DNA"/>
</dbReference>
<evidence type="ECO:0000313" key="1">
    <source>
        <dbReference type="EMBL" id="GAI11141.1"/>
    </source>
</evidence>
<comment type="caution">
    <text evidence="2">The sequence shown here is derived from an EMBL/GenBank/DDBJ whole genome shotgun (WGS) entry which is preliminary data.</text>
</comment>
<sequence length="118" mass="12999">MGEEVSDECLAFLKAVSEMMPEKCKIPGGPPTRTIEIAGAKIEIPSAEVEKLSGEYHELTFEEKVAKMEEESTWLRNMSAGWIGSVLPFYEPGTPEFEKARKSYAHSVAEGIVAKYAA</sequence>
<dbReference type="EMBL" id="BARW01003227">
    <property type="protein sequence ID" value="GAI64820.1"/>
    <property type="molecule type" value="Genomic_DNA"/>
</dbReference>
<name>X1RNS5_9ZZZZ</name>
<proteinExistence type="predicted"/>
<protein>
    <submittedName>
        <fullName evidence="2">Uncharacterized protein</fullName>
    </submittedName>
</protein>
<reference evidence="2" key="1">
    <citation type="journal article" date="2014" name="Front. Microbiol.">
        <title>High frequency of phylogenetically diverse reductive dehalogenase-homologous genes in deep subseafloor sedimentary metagenomes.</title>
        <authorList>
            <person name="Kawai M."/>
            <person name="Futagami T."/>
            <person name="Toyoda A."/>
            <person name="Takaki Y."/>
            <person name="Nishi S."/>
            <person name="Hori S."/>
            <person name="Arai W."/>
            <person name="Tsubouchi T."/>
            <person name="Morono Y."/>
            <person name="Uchiyama I."/>
            <person name="Ito T."/>
            <person name="Fujiyama A."/>
            <person name="Inagaki F."/>
            <person name="Takami H."/>
        </authorList>
    </citation>
    <scope>NUCLEOTIDE SEQUENCE</scope>
    <source>
        <strain evidence="2">Expedition CK06-06</strain>
    </source>
</reference>
<evidence type="ECO:0000313" key="2">
    <source>
        <dbReference type="EMBL" id="GAI64820.1"/>
    </source>
</evidence>
<dbReference type="AlphaFoldDB" id="X1RNS5"/>
<organism evidence="2">
    <name type="scientific">marine sediment metagenome</name>
    <dbReference type="NCBI Taxonomy" id="412755"/>
    <lineage>
        <taxon>unclassified sequences</taxon>
        <taxon>metagenomes</taxon>
        <taxon>ecological metagenomes</taxon>
    </lineage>
</organism>
<accession>X1RNS5</accession>
<gene>
    <name evidence="1" type="ORF">S06H3_08760</name>
    <name evidence="2" type="ORF">S12H4_08372</name>
</gene>